<keyword evidence="6" id="KW-0326">Glycosidase</keyword>
<dbReference type="InterPro" id="IPR008979">
    <property type="entry name" value="Galactose-bd-like_sf"/>
</dbReference>
<dbReference type="PANTHER" id="PTHR43772:SF2">
    <property type="entry name" value="PUTATIVE (AFU_ORTHOLOGUE AFUA_2G04480)-RELATED"/>
    <property type="match status" value="1"/>
</dbReference>
<dbReference type="Gene3D" id="2.115.10.20">
    <property type="entry name" value="Glycosyl hydrolase domain, family 43"/>
    <property type="match status" value="1"/>
</dbReference>
<dbReference type="CDD" id="cd04084">
    <property type="entry name" value="CBM6_xylanase-like"/>
    <property type="match status" value="2"/>
</dbReference>
<evidence type="ECO:0000256" key="8">
    <source>
        <dbReference type="PIRSR" id="PIRSR606710-2"/>
    </source>
</evidence>
<dbReference type="CDD" id="cd09003">
    <property type="entry name" value="GH43_XynD-like"/>
    <property type="match status" value="1"/>
</dbReference>
<protein>
    <recommendedName>
        <fullName evidence="14">Endo-1,4-beta-xylanase A</fullName>
    </recommendedName>
</protein>
<dbReference type="InterPro" id="IPR005084">
    <property type="entry name" value="CBM6"/>
</dbReference>
<dbReference type="PROSITE" id="PS00448">
    <property type="entry name" value="CLOS_CELLULOSOME_RPT"/>
    <property type="match status" value="1"/>
</dbReference>
<dbReference type="AlphaFoldDB" id="W4V6Y7"/>
<feature type="active site" description="Proton donor" evidence="7">
    <location>
        <position position="212"/>
    </location>
</feature>
<dbReference type="EMBL" id="BAVR01000031">
    <property type="protein sequence ID" value="GAE89175.1"/>
    <property type="molecule type" value="Genomic_DNA"/>
</dbReference>
<accession>W4V6Y7</accession>
<dbReference type="Gene3D" id="2.60.120.260">
    <property type="entry name" value="Galactose-binding domain-like"/>
    <property type="match status" value="2"/>
</dbReference>
<dbReference type="InterPro" id="IPR006710">
    <property type="entry name" value="Glyco_hydro_43"/>
</dbReference>
<evidence type="ECO:0000259" key="10">
    <source>
        <dbReference type="PROSITE" id="PS51175"/>
    </source>
</evidence>
<dbReference type="InterPro" id="IPR023296">
    <property type="entry name" value="Glyco_hydro_beta-prop_sf"/>
</dbReference>
<dbReference type="PROSITE" id="PS00018">
    <property type="entry name" value="EF_HAND_1"/>
    <property type="match status" value="2"/>
</dbReference>
<feature type="active site" description="Proton acceptor" evidence="7">
    <location>
        <position position="57"/>
    </location>
</feature>
<keyword evidence="4" id="KW-0378">Hydrolase</keyword>
<reference evidence="12" key="1">
    <citation type="journal article" date="2014" name="Genome Announc.">
        <title>Draft Genome Sequence of Clostridium straminisolvens Strain JCM 21531T, Isolated from a Cellulose-Degrading Bacterial Community.</title>
        <authorList>
            <person name="Yuki M."/>
            <person name="Oshima K."/>
            <person name="Suda W."/>
            <person name="Sakamoto M."/>
            <person name="Kitamura K."/>
            <person name="Iida T."/>
            <person name="Hattori M."/>
            <person name="Ohkuma M."/>
        </authorList>
    </citation>
    <scope>NUCLEOTIDE SEQUENCE [LARGE SCALE GENOMIC DNA]</scope>
    <source>
        <strain evidence="12">JCM 21531</strain>
    </source>
</reference>
<evidence type="ECO:0000256" key="1">
    <source>
        <dbReference type="ARBA" id="ARBA00009865"/>
    </source>
</evidence>
<organism evidence="12 13">
    <name type="scientific">Acetivibrio straminisolvens JCM 21531</name>
    <dbReference type="NCBI Taxonomy" id="1294263"/>
    <lineage>
        <taxon>Bacteria</taxon>
        <taxon>Bacillati</taxon>
        <taxon>Bacillota</taxon>
        <taxon>Clostridia</taxon>
        <taxon>Eubacteriales</taxon>
        <taxon>Oscillospiraceae</taxon>
        <taxon>Acetivibrio</taxon>
    </lineage>
</organism>
<evidence type="ECO:0000256" key="6">
    <source>
        <dbReference type="ARBA" id="ARBA00023295"/>
    </source>
</evidence>
<dbReference type="InterPro" id="IPR002105">
    <property type="entry name" value="Dockerin_1_rpt"/>
</dbReference>
<dbReference type="InterPro" id="IPR036439">
    <property type="entry name" value="Dockerin_dom_sf"/>
</dbReference>
<dbReference type="SMART" id="SM00606">
    <property type="entry name" value="CBD_IV"/>
    <property type="match status" value="2"/>
</dbReference>
<feature type="domain" description="Dockerin" evidence="11">
    <location>
        <begin position="619"/>
        <end position="687"/>
    </location>
</feature>
<dbReference type="Pfam" id="PF03422">
    <property type="entry name" value="CBM_6"/>
    <property type="match status" value="2"/>
</dbReference>
<keyword evidence="13" id="KW-1185">Reference proteome</keyword>
<sequence>MLKKISKVLVVAITISILILLLPEKGVADYPIFSQRFTADPTAVVYNGRLYVYCSHDSDATPNQSTYNIPDITCISTDDLKNWTDHGEVFNAKRDSQWASVSWAPSIVYRNNKFYLYYGNGGNGIGVAVSDSPTGPFKDPLPRALVTMNTPGVQPAQNMWLFDPGVFVDDDGQAYMYFGGNGQNNIRVIKLGNDMISTVGSAMSMSAPRFFEAAFMHKYNGKYYFTYASDFSQGASKIEYMMSDKPTTGFQYKGVLLPQPPDNYSNNNHHTVVEFKGNWYVVYHNRTVAKQRGLDPVYQRNVCIDQMFYNADGTIKQVVPTVDGLKQLKYVNPYTKNLAVTIHKESGIETEECSEGGRNVSFIENGDWIQVKGVDFGSSGATSFEARVASNTNGGNIEIRLDSPTGKLVGTCKVEGTGGWQTWTTKTCTISGATGVHDVFFRFTGGSGYLFNFSWWKFNTDAEPTPPPTSTPTPTPTTPPLPSPVPVTERSAFSKIEVEEFNDIKSSTMQKIGTAGGGSGIGYIGSGDYLVYKNIDFGNGANNFKALVATTQTTTNIELRLGSPTGTLAGTLKVASTGGFNAYEEQSCSINKVTGKQDLYLVFSGAVNIDWFTFGKDSGTIIVGDANGDGKVNSTDITAIKRHLLRVTPLQEENLANADVNGDGNVNSTDLSLLVRYILGEIDAFPI</sequence>
<comment type="caution">
    <text evidence="12">The sequence shown here is derived from an EMBL/GenBank/DDBJ whole genome shotgun (WGS) entry which is preliminary data.</text>
</comment>
<dbReference type="InterPro" id="IPR006584">
    <property type="entry name" value="Cellulose-bd_IV"/>
</dbReference>
<keyword evidence="2" id="KW-0624">Polysaccharide degradation</keyword>
<feature type="compositionally biased region" description="Pro residues" evidence="9">
    <location>
        <begin position="464"/>
        <end position="485"/>
    </location>
</feature>
<dbReference type="RefSeq" id="WP_038289314.1">
    <property type="nucleotide sequence ID" value="NZ_BAVR01000031.1"/>
</dbReference>
<keyword evidence="2" id="KW-0858">Xylan degradation</keyword>
<dbReference type="PROSITE" id="PS51175">
    <property type="entry name" value="CBM6"/>
    <property type="match status" value="2"/>
</dbReference>
<dbReference type="Proteomes" id="UP000019109">
    <property type="component" value="Unassembled WGS sequence"/>
</dbReference>
<evidence type="ECO:0000256" key="7">
    <source>
        <dbReference type="PIRSR" id="PIRSR606710-1"/>
    </source>
</evidence>
<dbReference type="SUPFAM" id="SSF75005">
    <property type="entry name" value="Arabinanase/levansucrase/invertase"/>
    <property type="match status" value="1"/>
</dbReference>
<keyword evidence="3" id="KW-0732">Signal</keyword>
<evidence type="ECO:0000313" key="12">
    <source>
        <dbReference type="EMBL" id="GAE89175.1"/>
    </source>
</evidence>
<dbReference type="GO" id="GO:0030246">
    <property type="term" value="F:carbohydrate binding"/>
    <property type="evidence" value="ECO:0007669"/>
    <property type="project" value="InterPro"/>
</dbReference>
<feature type="domain" description="CBM6" evidence="10">
    <location>
        <begin position="335"/>
        <end position="459"/>
    </location>
</feature>
<keyword evidence="5" id="KW-0119">Carbohydrate metabolism</keyword>
<dbReference type="OrthoDB" id="9801455at2"/>
<dbReference type="InterPro" id="IPR016134">
    <property type="entry name" value="Dockerin_dom"/>
</dbReference>
<feature type="region of interest" description="Disordered" evidence="9">
    <location>
        <begin position="463"/>
        <end position="487"/>
    </location>
</feature>
<name>W4V6Y7_9FIRM</name>
<dbReference type="CDD" id="cd14256">
    <property type="entry name" value="Dockerin_I"/>
    <property type="match status" value="1"/>
</dbReference>
<dbReference type="InterPro" id="IPR052176">
    <property type="entry name" value="Glycosyl_Hydrlase_43_Enz"/>
</dbReference>
<evidence type="ECO:0000256" key="5">
    <source>
        <dbReference type="ARBA" id="ARBA00023277"/>
    </source>
</evidence>
<evidence type="ECO:0000256" key="9">
    <source>
        <dbReference type="SAM" id="MobiDB-lite"/>
    </source>
</evidence>
<evidence type="ECO:0008006" key="14">
    <source>
        <dbReference type="Google" id="ProtNLM"/>
    </source>
</evidence>
<evidence type="ECO:0000256" key="3">
    <source>
        <dbReference type="ARBA" id="ARBA00022729"/>
    </source>
</evidence>
<evidence type="ECO:0000313" key="13">
    <source>
        <dbReference type="Proteomes" id="UP000019109"/>
    </source>
</evidence>
<dbReference type="InterPro" id="IPR018247">
    <property type="entry name" value="EF_Hand_1_Ca_BS"/>
</dbReference>
<dbReference type="Gene3D" id="1.10.1330.10">
    <property type="entry name" value="Dockerin domain"/>
    <property type="match status" value="1"/>
</dbReference>
<evidence type="ECO:0000259" key="11">
    <source>
        <dbReference type="PROSITE" id="PS51766"/>
    </source>
</evidence>
<dbReference type="GO" id="GO:0004553">
    <property type="term" value="F:hydrolase activity, hydrolyzing O-glycosyl compounds"/>
    <property type="evidence" value="ECO:0007669"/>
    <property type="project" value="InterPro"/>
</dbReference>
<dbReference type="PROSITE" id="PS51766">
    <property type="entry name" value="DOCKERIN"/>
    <property type="match status" value="1"/>
</dbReference>
<comment type="similarity">
    <text evidence="1">Belongs to the glycosyl hydrolase 43 family.</text>
</comment>
<evidence type="ECO:0000256" key="4">
    <source>
        <dbReference type="ARBA" id="ARBA00022801"/>
    </source>
</evidence>
<dbReference type="PANTHER" id="PTHR43772">
    <property type="entry name" value="ENDO-1,4-BETA-XYLANASE"/>
    <property type="match status" value="1"/>
</dbReference>
<proteinExistence type="inferred from homology"/>
<gene>
    <name evidence="12" type="ORF">JCM21531_2677</name>
</gene>
<dbReference type="SUPFAM" id="SSF49785">
    <property type="entry name" value="Galactose-binding domain-like"/>
    <property type="match status" value="2"/>
</dbReference>
<dbReference type="Pfam" id="PF04616">
    <property type="entry name" value="Glyco_hydro_43"/>
    <property type="match status" value="1"/>
</dbReference>
<feature type="site" description="Important for catalytic activity, responsible for pKa modulation of the active site Glu and correct orientation of both the proton donor and substrate" evidence="8">
    <location>
        <position position="163"/>
    </location>
</feature>
<feature type="domain" description="CBM6" evidence="10">
    <location>
        <begin position="494"/>
        <end position="615"/>
    </location>
</feature>
<dbReference type="Pfam" id="PF00404">
    <property type="entry name" value="Dockerin_1"/>
    <property type="match status" value="1"/>
</dbReference>
<dbReference type="GO" id="GO:0045493">
    <property type="term" value="P:xylan catabolic process"/>
    <property type="evidence" value="ECO:0007669"/>
    <property type="project" value="UniProtKB-KW"/>
</dbReference>
<evidence type="ECO:0000256" key="2">
    <source>
        <dbReference type="ARBA" id="ARBA00022651"/>
    </source>
</evidence>
<dbReference type="STRING" id="1294263.JCM21531_2677"/>
<dbReference type="SUPFAM" id="SSF63446">
    <property type="entry name" value="Type I dockerin domain"/>
    <property type="match status" value="1"/>
</dbReference>